<evidence type="ECO:0000256" key="1">
    <source>
        <dbReference type="SAM" id="MobiDB-lite"/>
    </source>
</evidence>
<evidence type="ECO:0000313" key="2">
    <source>
        <dbReference type="EMBL" id="RMX46602.1"/>
    </source>
</evidence>
<dbReference type="Proteomes" id="UP000275408">
    <property type="component" value="Unassembled WGS sequence"/>
</dbReference>
<feature type="compositionally biased region" description="Polar residues" evidence="1">
    <location>
        <begin position="47"/>
        <end position="58"/>
    </location>
</feature>
<gene>
    <name evidence="2" type="ORF">pdam_00025349</name>
</gene>
<accession>A0A3M6TYY8</accession>
<organism evidence="2 3">
    <name type="scientific">Pocillopora damicornis</name>
    <name type="common">Cauliflower coral</name>
    <name type="synonym">Millepora damicornis</name>
    <dbReference type="NCBI Taxonomy" id="46731"/>
    <lineage>
        <taxon>Eukaryota</taxon>
        <taxon>Metazoa</taxon>
        <taxon>Cnidaria</taxon>
        <taxon>Anthozoa</taxon>
        <taxon>Hexacorallia</taxon>
        <taxon>Scleractinia</taxon>
        <taxon>Astrocoeniina</taxon>
        <taxon>Pocilloporidae</taxon>
        <taxon>Pocillopora</taxon>
    </lineage>
</organism>
<comment type="caution">
    <text evidence="2">The sequence shown here is derived from an EMBL/GenBank/DDBJ whole genome shotgun (WGS) entry which is preliminary data.</text>
</comment>
<keyword evidence="3" id="KW-1185">Reference proteome</keyword>
<dbReference type="AlphaFoldDB" id="A0A3M6TYY8"/>
<reference evidence="2 3" key="1">
    <citation type="journal article" date="2018" name="Sci. Rep.">
        <title>Comparative analysis of the Pocillopora damicornis genome highlights role of immune system in coral evolution.</title>
        <authorList>
            <person name="Cunning R."/>
            <person name="Bay R.A."/>
            <person name="Gillette P."/>
            <person name="Baker A.C."/>
            <person name="Traylor-Knowles N."/>
        </authorList>
    </citation>
    <scope>NUCLEOTIDE SEQUENCE [LARGE SCALE GENOMIC DNA]</scope>
    <source>
        <strain evidence="2">RSMAS</strain>
        <tissue evidence="2">Whole animal</tissue>
    </source>
</reference>
<feature type="region of interest" description="Disordered" evidence="1">
    <location>
        <begin position="38"/>
        <end position="64"/>
    </location>
</feature>
<evidence type="ECO:0000313" key="3">
    <source>
        <dbReference type="Proteomes" id="UP000275408"/>
    </source>
</evidence>
<dbReference type="EMBL" id="RCHS01002649">
    <property type="protein sequence ID" value="RMX46602.1"/>
    <property type="molecule type" value="Genomic_DNA"/>
</dbReference>
<protein>
    <submittedName>
        <fullName evidence="2">Uncharacterized protein</fullName>
    </submittedName>
</protein>
<sequence>MCAASQKKSLVGLDSTQTDGVNAVASLEEIIDFLKEIAENDDDMSDPGSSLQLPNLSQTEEESEKLSCQEEGCIKVFQSFAALQKHLNRGGNW</sequence>
<name>A0A3M6TYY8_POCDA</name>
<proteinExistence type="predicted"/>